<feature type="compositionally biased region" description="Pro residues" evidence="1">
    <location>
        <begin position="44"/>
        <end position="57"/>
    </location>
</feature>
<evidence type="ECO:0000313" key="3">
    <source>
        <dbReference type="Proteomes" id="UP001469553"/>
    </source>
</evidence>
<feature type="non-terminal residue" evidence="2">
    <location>
        <position position="1"/>
    </location>
</feature>
<dbReference type="Proteomes" id="UP001469553">
    <property type="component" value="Unassembled WGS sequence"/>
</dbReference>
<organism evidence="2 3">
    <name type="scientific">Ameca splendens</name>
    <dbReference type="NCBI Taxonomy" id="208324"/>
    <lineage>
        <taxon>Eukaryota</taxon>
        <taxon>Metazoa</taxon>
        <taxon>Chordata</taxon>
        <taxon>Craniata</taxon>
        <taxon>Vertebrata</taxon>
        <taxon>Euteleostomi</taxon>
        <taxon>Actinopterygii</taxon>
        <taxon>Neopterygii</taxon>
        <taxon>Teleostei</taxon>
        <taxon>Neoteleostei</taxon>
        <taxon>Acanthomorphata</taxon>
        <taxon>Ovalentaria</taxon>
        <taxon>Atherinomorphae</taxon>
        <taxon>Cyprinodontiformes</taxon>
        <taxon>Goodeidae</taxon>
        <taxon>Ameca</taxon>
    </lineage>
</organism>
<evidence type="ECO:0000256" key="1">
    <source>
        <dbReference type="SAM" id="MobiDB-lite"/>
    </source>
</evidence>
<feature type="compositionally biased region" description="Basic and acidic residues" evidence="1">
    <location>
        <begin position="12"/>
        <end position="36"/>
    </location>
</feature>
<name>A0ABV0ZMY8_9TELE</name>
<sequence length="132" mass="14679">LLSRMAGMKEQQITEEKPLLLEQRGADADMQDKGEEASGGLPCPESPAPPNEPPPPRRPTHRWHAFARHWLRQTRRRTSGVLPENPEQLMPPGDWKVQTLSDLSSLIIIAFSVLSVCSNSSQFVICLTCSHG</sequence>
<reference evidence="2 3" key="1">
    <citation type="submission" date="2021-06" db="EMBL/GenBank/DDBJ databases">
        <authorList>
            <person name="Palmer J.M."/>
        </authorList>
    </citation>
    <scope>NUCLEOTIDE SEQUENCE [LARGE SCALE GENOMIC DNA]</scope>
    <source>
        <strain evidence="2 3">AS_MEX2019</strain>
        <tissue evidence="2">Muscle</tissue>
    </source>
</reference>
<keyword evidence="3" id="KW-1185">Reference proteome</keyword>
<feature type="region of interest" description="Disordered" evidence="1">
    <location>
        <begin position="1"/>
        <end position="62"/>
    </location>
</feature>
<proteinExistence type="predicted"/>
<gene>
    <name evidence="2" type="ORF">AMECASPLE_016270</name>
</gene>
<protein>
    <submittedName>
        <fullName evidence="2">Uncharacterized protein</fullName>
    </submittedName>
</protein>
<comment type="caution">
    <text evidence="2">The sequence shown here is derived from an EMBL/GenBank/DDBJ whole genome shotgun (WGS) entry which is preliminary data.</text>
</comment>
<accession>A0ABV0ZMY8</accession>
<evidence type="ECO:0000313" key="2">
    <source>
        <dbReference type="EMBL" id="MEQ2307234.1"/>
    </source>
</evidence>
<dbReference type="EMBL" id="JAHRIP010067011">
    <property type="protein sequence ID" value="MEQ2307234.1"/>
    <property type="molecule type" value="Genomic_DNA"/>
</dbReference>